<protein>
    <submittedName>
        <fullName evidence="3">Expressed protein</fullName>
    </submittedName>
</protein>
<dbReference type="OMA" id="HRWESAE"/>
<proteinExistence type="predicted"/>
<dbReference type="AlphaFoldDB" id="D8Q5M7"/>
<sequence length="470" mass="49654">MPAYRRLKRQGNVTGLSDDSVTLSNTAGTAQTATAIAFDTDGGDDSASYTGPVPGLAGTQSVVVTDAETTPTASPSSTSASATATPESSSNASSGDLPLGTVIGACVGAFAGAALIVLFGIWLYNRATPRRRGGDRSISALSNRRGDRARSQSGAEFWNKLGDGRDRESGSDHWTDPETKQVEGGVTRMENMFKKSPSIRTAYTHTTEKSFEEPLPSSFGVYHPNLARELAGAGPDEPEPPRPFLHRIETTPAFAWHDSATGSLASLKSSNAEGRMSPSLSVAIPTPPAQASPLHQWETAEVLNFDPSSDADPRNPFSPPTSHAALPDEPTTPLSNRRSIGNPFFKSQEGTYRRRSSSTLTPKKDKGKGRSIPSVVEPPADAEDPFQDANPFSDPVTRHASAMTATTAATHDSVVTNDRALQNLIAVLDTGAHNSLSPPRHDSYMTVSSAYSDASEVMGTPPHSPSPNAR</sequence>
<feature type="compositionally biased region" description="Low complexity" evidence="1">
    <location>
        <begin position="67"/>
        <end position="94"/>
    </location>
</feature>
<accession>D8Q5M7</accession>
<feature type="region of interest" description="Disordered" evidence="1">
    <location>
        <begin position="305"/>
        <end position="396"/>
    </location>
</feature>
<evidence type="ECO:0000256" key="2">
    <source>
        <dbReference type="SAM" id="Phobius"/>
    </source>
</evidence>
<feature type="region of interest" description="Disordered" evidence="1">
    <location>
        <begin position="1"/>
        <end position="23"/>
    </location>
</feature>
<keyword evidence="2" id="KW-0812">Transmembrane</keyword>
<evidence type="ECO:0000313" key="4">
    <source>
        <dbReference type="Proteomes" id="UP000007431"/>
    </source>
</evidence>
<keyword evidence="2" id="KW-0472">Membrane</keyword>
<dbReference type="Proteomes" id="UP000007431">
    <property type="component" value="Unassembled WGS sequence"/>
</dbReference>
<dbReference type="InParanoid" id="D8Q5M7"/>
<dbReference type="OrthoDB" id="2670057at2759"/>
<reference evidence="3 4" key="1">
    <citation type="journal article" date="2010" name="Nat. Biotechnol.">
        <title>Genome sequence of the model mushroom Schizophyllum commune.</title>
        <authorList>
            <person name="Ohm R.A."/>
            <person name="de Jong J.F."/>
            <person name="Lugones L.G."/>
            <person name="Aerts A."/>
            <person name="Kothe E."/>
            <person name="Stajich J.E."/>
            <person name="de Vries R.P."/>
            <person name="Record E."/>
            <person name="Levasseur A."/>
            <person name="Baker S.E."/>
            <person name="Bartholomew K.A."/>
            <person name="Coutinho P.M."/>
            <person name="Erdmann S."/>
            <person name="Fowler T.J."/>
            <person name="Gathman A.C."/>
            <person name="Lombard V."/>
            <person name="Henrissat B."/>
            <person name="Knabe N."/>
            <person name="Kuees U."/>
            <person name="Lilly W.W."/>
            <person name="Lindquist E."/>
            <person name="Lucas S."/>
            <person name="Magnuson J.K."/>
            <person name="Piumi F."/>
            <person name="Raudaskoski M."/>
            <person name="Salamov A."/>
            <person name="Schmutz J."/>
            <person name="Schwarze F.W.M.R."/>
            <person name="vanKuyk P.A."/>
            <person name="Horton J.S."/>
            <person name="Grigoriev I.V."/>
            <person name="Woesten H.A.B."/>
        </authorList>
    </citation>
    <scope>NUCLEOTIDE SEQUENCE [LARGE SCALE GENOMIC DNA]</scope>
    <source>
        <strain evidence="4">H4-8 / FGSC 9210</strain>
    </source>
</reference>
<evidence type="ECO:0000256" key="1">
    <source>
        <dbReference type="SAM" id="MobiDB-lite"/>
    </source>
</evidence>
<dbReference type="eggNOG" id="ENOG502SQ2S">
    <property type="taxonomic scope" value="Eukaryota"/>
</dbReference>
<dbReference type="HOGENOM" id="CLU_598597_0_0_1"/>
<feature type="region of interest" description="Disordered" evidence="1">
    <location>
        <begin position="67"/>
        <end position="95"/>
    </location>
</feature>
<name>D8Q5M7_SCHCM</name>
<feature type="compositionally biased region" description="Polar residues" evidence="1">
    <location>
        <begin position="11"/>
        <end position="23"/>
    </location>
</feature>
<gene>
    <name evidence="3" type="ORF">SCHCODRAFT_257257</name>
</gene>
<evidence type="ECO:0000313" key="3">
    <source>
        <dbReference type="EMBL" id="EFI97438.1"/>
    </source>
</evidence>
<organism evidence="4">
    <name type="scientific">Schizophyllum commune (strain H4-8 / FGSC 9210)</name>
    <name type="common">Split gill fungus</name>
    <dbReference type="NCBI Taxonomy" id="578458"/>
    <lineage>
        <taxon>Eukaryota</taxon>
        <taxon>Fungi</taxon>
        <taxon>Dikarya</taxon>
        <taxon>Basidiomycota</taxon>
        <taxon>Agaricomycotina</taxon>
        <taxon>Agaricomycetes</taxon>
        <taxon>Agaricomycetidae</taxon>
        <taxon>Agaricales</taxon>
        <taxon>Schizophyllaceae</taxon>
        <taxon>Schizophyllum</taxon>
    </lineage>
</organism>
<dbReference type="EMBL" id="GL377306">
    <property type="protein sequence ID" value="EFI97438.1"/>
    <property type="molecule type" value="Genomic_DNA"/>
</dbReference>
<feature type="compositionally biased region" description="Basic and acidic residues" evidence="1">
    <location>
        <begin position="162"/>
        <end position="180"/>
    </location>
</feature>
<feature type="transmembrane region" description="Helical" evidence="2">
    <location>
        <begin position="102"/>
        <end position="124"/>
    </location>
</feature>
<keyword evidence="2" id="KW-1133">Transmembrane helix</keyword>
<feature type="region of interest" description="Disordered" evidence="1">
    <location>
        <begin position="130"/>
        <end position="180"/>
    </location>
</feature>
<dbReference type="GeneID" id="9589978"/>
<dbReference type="VEuPathDB" id="FungiDB:SCHCODRAFT_02283791"/>
<keyword evidence="4" id="KW-1185">Reference proteome</keyword>
<dbReference type="KEGG" id="scm:SCHCO_02283791"/>
<feature type="region of interest" description="Disordered" evidence="1">
    <location>
        <begin position="267"/>
        <end position="293"/>
    </location>
</feature>
<dbReference type="RefSeq" id="XP_003032341.1">
    <property type="nucleotide sequence ID" value="XM_003032295.1"/>
</dbReference>